<dbReference type="EMBL" id="HACG01041491">
    <property type="protein sequence ID" value="CEK88356.1"/>
    <property type="molecule type" value="Transcribed_RNA"/>
</dbReference>
<organism evidence="1">
    <name type="scientific">Arion vulgaris</name>
    <dbReference type="NCBI Taxonomy" id="1028688"/>
    <lineage>
        <taxon>Eukaryota</taxon>
        <taxon>Metazoa</taxon>
        <taxon>Spiralia</taxon>
        <taxon>Lophotrochozoa</taxon>
        <taxon>Mollusca</taxon>
        <taxon>Gastropoda</taxon>
        <taxon>Heterobranchia</taxon>
        <taxon>Euthyneura</taxon>
        <taxon>Panpulmonata</taxon>
        <taxon>Eupulmonata</taxon>
        <taxon>Stylommatophora</taxon>
        <taxon>Helicina</taxon>
        <taxon>Arionoidea</taxon>
        <taxon>Arionidae</taxon>
        <taxon>Arion</taxon>
    </lineage>
</organism>
<evidence type="ECO:0000313" key="1">
    <source>
        <dbReference type="EMBL" id="CEK88356.1"/>
    </source>
</evidence>
<dbReference type="AlphaFoldDB" id="A0A0B7B7R5"/>
<feature type="non-terminal residue" evidence="1">
    <location>
        <position position="75"/>
    </location>
</feature>
<sequence length="75" mass="8635">MSSYIVMLFLKSIFCRFSLISHYNKVLHTSIRRLVQVNTLNRLMMSYTNTLTGQNIVPVKIKNMTGQDIDKVPAT</sequence>
<protein>
    <submittedName>
        <fullName evidence="1">Uncharacterized protein</fullName>
    </submittedName>
</protein>
<accession>A0A0B7B7R5</accession>
<name>A0A0B7B7R5_9EUPU</name>
<gene>
    <name evidence="1" type="primary">ORF164858</name>
</gene>
<reference evidence="1" key="1">
    <citation type="submission" date="2014-12" db="EMBL/GenBank/DDBJ databases">
        <title>Insight into the proteome of Arion vulgaris.</title>
        <authorList>
            <person name="Aradska J."/>
            <person name="Bulat T."/>
            <person name="Smidak R."/>
            <person name="Sarate P."/>
            <person name="Gangsoo J."/>
            <person name="Sialana F."/>
            <person name="Bilban M."/>
            <person name="Lubec G."/>
        </authorList>
    </citation>
    <scope>NUCLEOTIDE SEQUENCE</scope>
    <source>
        <tissue evidence="1">Skin</tissue>
    </source>
</reference>
<proteinExistence type="predicted"/>